<dbReference type="PATRIC" id="fig|1227466.3.peg.736"/>
<accession>M0ESC3</accession>
<name>M0ESC3_9EURY</name>
<reference evidence="1 2" key="1">
    <citation type="journal article" date="2014" name="PLoS Genet.">
        <title>Phylogenetically driven sequencing of extremely halophilic archaea reveals strategies for static and dynamic osmo-response.</title>
        <authorList>
            <person name="Becker E.A."/>
            <person name="Seitzer P.M."/>
            <person name="Tritt A."/>
            <person name="Larsen D."/>
            <person name="Krusor M."/>
            <person name="Yao A.I."/>
            <person name="Wu D."/>
            <person name="Madern D."/>
            <person name="Eisen J.A."/>
            <person name="Darling A.E."/>
            <person name="Facciotti M.T."/>
        </authorList>
    </citation>
    <scope>NUCLEOTIDE SEQUENCE [LARGE SCALE GENOMIC DNA]</scope>
    <source>
        <strain evidence="1 2">DSM 10284</strain>
    </source>
</reference>
<comment type="caution">
    <text evidence="1">The sequence shown here is derived from an EMBL/GenBank/DDBJ whole genome shotgun (WGS) entry which is preliminary data.</text>
</comment>
<protein>
    <submittedName>
        <fullName evidence="1">Uncharacterized protein</fullName>
    </submittedName>
</protein>
<dbReference type="EMBL" id="AOJL01000018">
    <property type="protein sequence ID" value="ELZ49807.1"/>
    <property type="molecule type" value="Genomic_DNA"/>
</dbReference>
<dbReference type="OrthoDB" id="315526at2157"/>
<dbReference type="AlphaFoldDB" id="M0ESC3"/>
<sequence length="128" mass="14374">MFPLWNLALVTYSKASYSTYEQFEGESPESDVPTVELGPGDVLEGLVLDLTEGEGEYGPWYRLKIKDESRGVVRYFAKDDVKRAAAQDRIEVGEDIWIAMDTDEVTLERDDGSTHDYHPTNCFFPGGG</sequence>
<dbReference type="Proteomes" id="UP000011509">
    <property type="component" value="Unassembled WGS sequence"/>
</dbReference>
<dbReference type="STRING" id="1227466.C464_03669"/>
<gene>
    <name evidence="1" type="ORF">C464_03669</name>
</gene>
<evidence type="ECO:0000313" key="2">
    <source>
        <dbReference type="Proteomes" id="UP000011509"/>
    </source>
</evidence>
<evidence type="ECO:0000313" key="1">
    <source>
        <dbReference type="EMBL" id="ELZ49807.1"/>
    </source>
</evidence>
<organism evidence="1 2">
    <name type="scientific">Halorubrum coriense DSM 10284</name>
    <dbReference type="NCBI Taxonomy" id="1227466"/>
    <lineage>
        <taxon>Archaea</taxon>
        <taxon>Methanobacteriati</taxon>
        <taxon>Methanobacteriota</taxon>
        <taxon>Stenosarchaea group</taxon>
        <taxon>Halobacteria</taxon>
        <taxon>Halobacteriales</taxon>
        <taxon>Haloferacaceae</taxon>
        <taxon>Halorubrum</taxon>
    </lineage>
</organism>
<proteinExistence type="predicted"/>
<keyword evidence="2" id="KW-1185">Reference proteome</keyword>